<organism evidence="3">
    <name type="scientific">Haloferax sp. CBA1149</name>
    <dbReference type="NCBI Taxonomy" id="2650753"/>
    <lineage>
        <taxon>Archaea</taxon>
        <taxon>Methanobacteriati</taxon>
        <taxon>Methanobacteriota</taxon>
        <taxon>Stenosarchaea group</taxon>
        <taxon>Halobacteria</taxon>
        <taxon>Halobacteriales</taxon>
        <taxon>Haloferacaceae</taxon>
        <taxon>Haloferax</taxon>
    </lineage>
</organism>
<dbReference type="EMBL" id="VZUS01000001">
    <property type="protein sequence ID" value="KAB1188096.1"/>
    <property type="molecule type" value="Genomic_DNA"/>
</dbReference>
<dbReference type="InterPro" id="IPR002823">
    <property type="entry name" value="DUF112_TM"/>
</dbReference>
<proteinExistence type="predicted"/>
<reference evidence="3" key="1">
    <citation type="submission" date="2019-09" db="EMBL/GenBank/DDBJ databases">
        <title>Genomic analysis of Haloferax sp. CBA1149.</title>
        <authorList>
            <person name="Roh S.W."/>
        </authorList>
    </citation>
    <scope>NUCLEOTIDE SEQUENCE</scope>
    <source>
        <strain evidence="3">CBA1149</strain>
    </source>
</reference>
<keyword evidence="1" id="KW-1133">Transmembrane helix</keyword>
<dbReference type="RefSeq" id="WP_151137356.1">
    <property type="nucleotide sequence ID" value="NZ_VZUS01000001.1"/>
</dbReference>
<evidence type="ECO:0000256" key="1">
    <source>
        <dbReference type="SAM" id="Phobius"/>
    </source>
</evidence>
<comment type="caution">
    <text evidence="3">The sequence shown here is derived from an EMBL/GenBank/DDBJ whole genome shotgun (WGS) entry which is preliminary data.</text>
</comment>
<sequence length="425" mass="41583">MWLTGAVGVTRSAVATSLLSTSDPTVAVAVGVAVGILLGTCSGLVPGLHANAFALVLASVASSVPGPPTAIAATILAAATVHTFLDVVPALALGVPDAALAPGALPGHRLVLGGRGREALRLSALGSGAALCLAVPVAVPITEATVHVYPLVRDNLWMALGAIVAALVWTEPTARAKLAAGVTIATATGVGLAVLGRPFAGPLPVGGVLAPLLAGLFGVPVLLDARDGAGVPPQGDTTLGTSPQAVLRSVLAGTGGGAFVGYLPGVSAGIAGTLALAVLPADDPDESARAYVTATSAATTATTVFALFALAGLGTPRTGALVALTAADLPSGLWMAVPVTIVAGTCGAVFVPVVGDHLLELVGRVDQRRLVTAVCAFLVVLSWAFAGVGGVGVLAVAAVVGFVPVRLGCRRVHLMSVLMGPLVLG</sequence>
<evidence type="ECO:0000259" key="2">
    <source>
        <dbReference type="Pfam" id="PF01970"/>
    </source>
</evidence>
<dbReference type="PANTHER" id="PTHR42204">
    <property type="entry name" value="INTEGRAL MEMBRANE PROTEIN"/>
    <property type="match status" value="1"/>
</dbReference>
<feature type="transmembrane region" description="Helical" evidence="1">
    <location>
        <begin position="333"/>
        <end position="355"/>
    </location>
</feature>
<keyword evidence="1" id="KW-0812">Transmembrane</keyword>
<feature type="transmembrane region" description="Helical" evidence="1">
    <location>
        <begin position="151"/>
        <end position="170"/>
    </location>
</feature>
<dbReference type="AlphaFoldDB" id="A0A643K3X1"/>
<feature type="transmembrane region" description="Helical" evidence="1">
    <location>
        <begin position="119"/>
        <end position="139"/>
    </location>
</feature>
<feature type="transmembrane region" description="Helical" evidence="1">
    <location>
        <begin position="259"/>
        <end position="279"/>
    </location>
</feature>
<dbReference type="Pfam" id="PF01970">
    <property type="entry name" value="TctA"/>
    <property type="match status" value="1"/>
</dbReference>
<feature type="transmembrane region" description="Helical" evidence="1">
    <location>
        <begin position="291"/>
        <end position="313"/>
    </location>
</feature>
<feature type="transmembrane region" description="Helical" evidence="1">
    <location>
        <begin position="52"/>
        <end position="79"/>
    </location>
</feature>
<gene>
    <name evidence="3" type="ORF">Hfx1149_08625</name>
</gene>
<evidence type="ECO:0000313" key="3">
    <source>
        <dbReference type="EMBL" id="KAB1188096.1"/>
    </source>
</evidence>
<feature type="transmembrane region" description="Helical" evidence="1">
    <location>
        <begin position="176"/>
        <end position="196"/>
    </location>
</feature>
<accession>A0A643K3X1</accession>
<feature type="transmembrane region" description="Helical" evidence="1">
    <location>
        <begin position="25"/>
        <end position="45"/>
    </location>
</feature>
<feature type="domain" description="DUF112" evidence="2">
    <location>
        <begin position="32"/>
        <end position="415"/>
    </location>
</feature>
<keyword evidence="1" id="KW-0472">Membrane</keyword>
<dbReference type="PANTHER" id="PTHR42204:SF1">
    <property type="entry name" value="INTEGRAL MEMBRANE PROTEIN"/>
    <property type="match status" value="1"/>
</dbReference>
<protein>
    <recommendedName>
        <fullName evidence="2">DUF112 domain-containing protein</fullName>
    </recommendedName>
</protein>
<name>A0A643K3X1_9EURY</name>